<dbReference type="Gene3D" id="3.90.70.10">
    <property type="entry name" value="Cysteine proteinases"/>
    <property type="match status" value="2"/>
</dbReference>
<evidence type="ECO:0000259" key="9">
    <source>
        <dbReference type="PROSITE" id="PS50235"/>
    </source>
</evidence>
<dbReference type="InterPro" id="IPR050185">
    <property type="entry name" value="Ub_carboxyl-term_hydrolase"/>
</dbReference>
<dbReference type="SMART" id="SM00695">
    <property type="entry name" value="DUSP"/>
    <property type="match status" value="1"/>
</dbReference>
<dbReference type="InterPro" id="IPR018200">
    <property type="entry name" value="USP_CS"/>
</dbReference>
<dbReference type="InterPro" id="IPR006615">
    <property type="entry name" value="Pept_C19_DUSP"/>
</dbReference>
<feature type="compositionally biased region" description="Basic and acidic residues" evidence="8">
    <location>
        <begin position="1050"/>
        <end position="1059"/>
    </location>
</feature>
<dbReference type="PROSITE" id="PS00973">
    <property type="entry name" value="USP_2"/>
    <property type="match status" value="1"/>
</dbReference>
<feature type="compositionally biased region" description="Low complexity" evidence="8">
    <location>
        <begin position="1060"/>
        <end position="1075"/>
    </location>
</feature>
<dbReference type="Pfam" id="PF06337">
    <property type="entry name" value="DUSP"/>
    <property type="match status" value="1"/>
</dbReference>
<dbReference type="GO" id="GO:0006508">
    <property type="term" value="P:proteolysis"/>
    <property type="evidence" value="ECO:0007669"/>
    <property type="project" value="UniProtKB-KW"/>
</dbReference>
<evidence type="ECO:0000256" key="4">
    <source>
        <dbReference type="ARBA" id="ARBA00022670"/>
    </source>
</evidence>
<keyword evidence="4" id="KW-0645">Protease</keyword>
<evidence type="ECO:0000259" key="10">
    <source>
        <dbReference type="PROSITE" id="PS51283"/>
    </source>
</evidence>
<keyword evidence="6" id="KW-0378">Hydrolase</keyword>
<dbReference type="EMBL" id="SPOF01000015">
    <property type="protein sequence ID" value="TIB13239.1"/>
    <property type="molecule type" value="Genomic_DNA"/>
</dbReference>
<reference evidence="11 12" key="1">
    <citation type="submission" date="2019-03" db="EMBL/GenBank/DDBJ databases">
        <title>Sequencing 23 genomes of Wallemia ichthyophaga.</title>
        <authorList>
            <person name="Gostincar C."/>
        </authorList>
    </citation>
    <scope>NUCLEOTIDE SEQUENCE [LARGE SCALE GENOMIC DNA]</scope>
    <source>
        <strain evidence="11 12">EXF-8621</strain>
    </source>
</reference>
<name>A0A4T0HM16_WALIC</name>
<dbReference type="PROSITE" id="PS00972">
    <property type="entry name" value="USP_1"/>
    <property type="match status" value="1"/>
</dbReference>
<dbReference type="PANTHER" id="PTHR21646:SF24">
    <property type="entry name" value="UBIQUITIN CARBOXYL-TERMINAL HYDROLASE"/>
    <property type="match status" value="1"/>
</dbReference>
<dbReference type="GO" id="GO:0016579">
    <property type="term" value="P:protein deubiquitination"/>
    <property type="evidence" value="ECO:0007669"/>
    <property type="project" value="InterPro"/>
</dbReference>
<feature type="region of interest" description="Disordered" evidence="8">
    <location>
        <begin position="1050"/>
        <end position="1083"/>
    </location>
</feature>
<evidence type="ECO:0000256" key="5">
    <source>
        <dbReference type="ARBA" id="ARBA00022786"/>
    </source>
</evidence>
<feature type="region of interest" description="Disordered" evidence="8">
    <location>
        <begin position="1"/>
        <end position="35"/>
    </location>
</feature>
<feature type="region of interest" description="Disordered" evidence="8">
    <location>
        <begin position="717"/>
        <end position="739"/>
    </location>
</feature>
<feature type="domain" description="USP" evidence="9">
    <location>
        <begin position="348"/>
        <end position="1038"/>
    </location>
</feature>
<comment type="caution">
    <text evidence="11">The sequence shown here is derived from an EMBL/GenBank/DDBJ whole genome shotgun (WGS) entry which is preliminary data.</text>
</comment>
<sequence>MVSNKRSFRDLEGVHHSESPSKRNNSEEREGEIADDAQIEIEQPTTPSIQDNVQDLSISQDLSQIWNLIYTALSYPLEQGDIWYVIPKNWLDLLEKRVKGEISDEIGPIPTEIITDDCYLLPNLQLGEHIEMVPEHVNKKLDECFGYNGPLIQRVVVKTSEMANSERVELYPPTFRIIAIESQSQSSSTLVVSEQEIKFNLSIESPLSTLLNMSIATLYPDMVNDSSDISYRARLWRVPYNISSPIKIDTLYYLPNSEREAIETSNGNMKINEAMLEDGGTFCLEVCDKLGNWVYDDYEQKMLSQPFGKPGLIDRLESQQQQQYPSQDSKVMTRSQTSQQKVKTKGLVGLQNLGNTCFMNSALQCLSNTSELSIYFLSGLFEKELNPDNPLGMSGQVAESFGQLINKLWYGVSSSVAPREFKYTLSKFAPSFAGYGQQDTQEFLAFLLDGLHEDLNRIKKKPYTEIPDWEGGSAVDVAKLGKVCWDLYKQRNDSIIVDLFQGQFKSTVNCPECDRVSITFDPFMYLTLPLPIKSKWYGSVYFIPFDYNKKRLRIDLELSTNSSFKGLKNKVSSLTGVESTNLWVAEEYKGNIFKTFLDDELVSEMQTGDICFVYELPIHIPQDRKDKVNRVFETDWVICPVYSSAFQDNSSTYSSGDVFGKPMMIALPIVDAQNFDKIYQAIMERYAHFVVDEGTFNQIKDNRDSVTLRHLEAPSSSSYLSRSSDVNTGRNSQYERNKKSDLKVRAGIAEKLLQSTSLSAQAAQNIEHIEHIEDVKEIDEEGDSKMKEGGDVQSTPSQSVEEMYSTVDSDRQKSISLIKFGEAIVVEWNQEVAEKVFGNDLSSEKWEEFEIIQDPEMVQSRETVKNPSKNITIEDCLDEFTKEEKLGEEDLWYCSKCKKHQQATKKFDLWKVPDVLVVHLKRFASSRYNRDKLDQLVDFPVEEFNIDDRIGEKQVAKEIRLNGGNPADVGIENSEEDAVYDLYAIDNHYGGLGGGHYTSYARNHDSKEFYHFDDSFVSKVDKDSVKTRAAYLLFYRKRTNRSIGGKARVDAEEQLKSETNETNETNEIAESAEANVSYVGEEE</sequence>
<feature type="domain" description="DUSP" evidence="10">
    <location>
        <begin position="56"/>
        <end position="157"/>
    </location>
</feature>
<organism evidence="11 12">
    <name type="scientific">Wallemia ichthyophaga</name>
    <dbReference type="NCBI Taxonomy" id="245174"/>
    <lineage>
        <taxon>Eukaryota</taxon>
        <taxon>Fungi</taxon>
        <taxon>Dikarya</taxon>
        <taxon>Basidiomycota</taxon>
        <taxon>Wallemiomycotina</taxon>
        <taxon>Wallemiomycetes</taxon>
        <taxon>Wallemiales</taxon>
        <taxon>Wallemiaceae</taxon>
        <taxon>Wallemia</taxon>
    </lineage>
</organism>
<proteinExistence type="inferred from homology"/>
<comment type="similarity">
    <text evidence="2">Belongs to the peptidase C19 family.</text>
</comment>
<evidence type="ECO:0000313" key="11">
    <source>
        <dbReference type="EMBL" id="TIB13239.1"/>
    </source>
</evidence>
<comment type="catalytic activity">
    <reaction evidence="1">
        <text>Thiol-dependent hydrolysis of ester, thioester, amide, peptide and isopeptide bonds formed by the C-terminal Gly of ubiquitin (a 76-residue protein attached to proteins as an intracellular targeting signal).</text>
        <dbReference type="EC" id="3.4.19.12"/>
    </reaction>
</comment>
<dbReference type="PROSITE" id="PS50235">
    <property type="entry name" value="USP_3"/>
    <property type="match status" value="1"/>
</dbReference>
<dbReference type="CDD" id="cd02674">
    <property type="entry name" value="Peptidase_C19R"/>
    <property type="match status" value="1"/>
</dbReference>
<accession>A0A4T0HM16</accession>
<evidence type="ECO:0000256" key="3">
    <source>
        <dbReference type="ARBA" id="ARBA00012759"/>
    </source>
</evidence>
<protein>
    <recommendedName>
        <fullName evidence="3">ubiquitinyl hydrolase 1</fullName>
        <ecNumber evidence="3">3.4.19.12</ecNumber>
    </recommendedName>
</protein>
<evidence type="ECO:0000256" key="2">
    <source>
        <dbReference type="ARBA" id="ARBA00009085"/>
    </source>
</evidence>
<evidence type="ECO:0000313" key="12">
    <source>
        <dbReference type="Proteomes" id="UP000306954"/>
    </source>
</evidence>
<dbReference type="Pfam" id="PF00443">
    <property type="entry name" value="UCH"/>
    <property type="match status" value="1"/>
</dbReference>
<dbReference type="SUPFAM" id="SSF143791">
    <property type="entry name" value="DUSP-like"/>
    <property type="match status" value="1"/>
</dbReference>
<dbReference type="InterPro" id="IPR001394">
    <property type="entry name" value="Peptidase_C19_UCH"/>
</dbReference>
<evidence type="ECO:0000256" key="7">
    <source>
        <dbReference type="ARBA" id="ARBA00022807"/>
    </source>
</evidence>
<gene>
    <name evidence="11" type="ORF">E3P90_01671</name>
</gene>
<evidence type="ECO:0000256" key="6">
    <source>
        <dbReference type="ARBA" id="ARBA00022801"/>
    </source>
</evidence>
<dbReference type="SUPFAM" id="SSF54001">
    <property type="entry name" value="Cysteine proteinases"/>
    <property type="match status" value="1"/>
</dbReference>
<dbReference type="AlphaFoldDB" id="A0A4T0HM16"/>
<keyword evidence="5" id="KW-0833">Ubl conjugation pathway</keyword>
<keyword evidence="7" id="KW-0788">Thiol protease</keyword>
<dbReference type="PROSITE" id="PS51283">
    <property type="entry name" value="DUSP"/>
    <property type="match status" value="1"/>
</dbReference>
<dbReference type="PANTHER" id="PTHR21646">
    <property type="entry name" value="UBIQUITIN CARBOXYL-TERMINAL HYDROLASE"/>
    <property type="match status" value="1"/>
</dbReference>
<feature type="compositionally biased region" description="Basic and acidic residues" evidence="8">
    <location>
        <begin position="7"/>
        <end position="32"/>
    </location>
</feature>
<dbReference type="InterPro" id="IPR028889">
    <property type="entry name" value="USP"/>
</dbReference>
<dbReference type="EC" id="3.4.19.12" evidence="3"/>
<evidence type="ECO:0000256" key="8">
    <source>
        <dbReference type="SAM" id="MobiDB-lite"/>
    </source>
</evidence>
<evidence type="ECO:0000256" key="1">
    <source>
        <dbReference type="ARBA" id="ARBA00000707"/>
    </source>
</evidence>
<dbReference type="InterPro" id="IPR035927">
    <property type="entry name" value="DUSP-like_sf"/>
</dbReference>
<dbReference type="GO" id="GO:0004843">
    <property type="term" value="F:cysteine-type deubiquitinase activity"/>
    <property type="evidence" value="ECO:0007669"/>
    <property type="project" value="UniProtKB-EC"/>
</dbReference>
<dbReference type="InterPro" id="IPR038765">
    <property type="entry name" value="Papain-like_cys_pep_sf"/>
</dbReference>
<dbReference type="Gene3D" id="3.30.2230.10">
    <property type="entry name" value="DUSP-like"/>
    <property type="match status" value="1"/>
</dbReference>
<dbReference type="Proteomes" id="UP000306954">
    <property type="component" value="Unassembled WGS sequence"/>
</dbReference>